<dbReference type="InterPro" id="IPR011010">
    <property type="entry name" value="DNA_brk_join_enz"/>
</dbReference>
<gene>
    <name evidence="3" type="ORF">IDM36_10065</name>
</gene>
<dbReference type="PROSITE" id="PS51898">
    <property type="entry name" value="TYR_RECOMBINASE"/>
    <property type="match status" value="1"/>
</dbReference>
<dbReference type="GO" id="GO:0003677">
    <property type="term" value="F:DNA binding"/>
    <property type="evidence" value="ECO:0007669"/>
    <property type="project" value="InterPro"/>
</dbReference>
<evidence type="ECO:0000259" key="2">
    <source>
        <dbReference type="PROSITE" id="PS51898"/>
    </source>
</evidence>
<keyword evidence="1" id="KW-0233">DNA recombination</keyword>
<dbReference type="AlphaFoldDB" id="A0A7T0DZL9"/>
<protein>
    <submittedName>
        <fullName evidence="3">Tyrosine-type recombinase/integrase</fullName>
    </submittedName>
</protein>
<organism evidence="3">
    <name type="scientific">Enterobacter mori</name>
    <dbReference type="NCBI Taxonomy" id="539813"/>
    <lineage>
        <taxon>Bacteria</taxon>
        <taxon>Pseudomonadati</taxon>
        <taxon>Pseudomonadota</taxon>
        <taxon>Gammaproteobacteria</taxon>
        <taxon>Enterobacterales</taxon>
        <taxon>Enterobacteriaceae</taxon>
        <taxon>Enterobacter</taxon>
    </lineage>
</organism>
<sequence length="102" mass="11624">MGYFSKNAISYGWKQGLRRAGIRERHPYQSRHTYACWSLSAGANPSFIATQMGHEDSRRVYVVYAKWIGDMDKDQVTIITNRITTGLPPSRPQSVTNTKKCL</sequence>
<dbReference type="GO" id="GO:0006310">
    <property type="term" value="P:DNA recombination"/>
    <property type="evidence" value="ECO:0007669"/>
    <property type="project" value="UniProtKB-KW"/>
</dbReference>
<dbReference type="SUPFAM" id="SSF56349">
    <property type="entry name" value="DNA breaking-rejoining enzymes"/>
    <property type="match status" value="1"/>
</dbReference>
<name>A0A7T0DZL9_9ENTR</name>
<proteinExistence type="predicted"/>
<dbReference type="InterPro" id="IPR002104">
    <property type="entry name" value="Integrase_catalytic"/>
</dbReference>
<evidence type="ECO:0000256" key="1">
    <source>
        <dbReference type="ARBA" id="ARBA00023172"/>
    </source>
</evidence>
<evidence type="ECO:0000313" key="3">
    <source>
        <dbReference type="EMBL" id="QPK02420.1"/>
    </source>
</evidence>
<accession>A0A7T0DZL9</accession>
<feature type="domain" description="Tyr recombinase" evidence="2">
    <location>
        <begin position="1"/>
        <end position="77"/>
    </location>
</feature>
<dbReference type="Gene3D" id="1.10.443.10">
    <property type="entry name" value="Intergrase catalytic core"/>
    <property type="match status" value="1"/>
</dbReference>
<reference evidence="3" key="1">
    <citation type="submission" date="2020-09" db="EMBL/GenBank/DDBJ databases">
        <title>First Report of a novel Colistin-Resistant species of Enterobacter cloacae complex Producing MCR-5 isolated from hospital sewage water.</title>
        <authorList>
            <person name="Zhou K."/>
        </authorList>
    </citation>
    <scope>NUCLEOTIDE SEQUENCE [LARGE SCALE GENOMIC DNA]</scope>
    <source>
        <strain evidence="3">HSW1412</strain>
    </source>
</reference>
<dbReference type="GO" id="GO:0015074">
    <property type="term" value="P:DNA integration"/>
    <property type="evidence" value="ECO:0007669"/>
    <property type="project" value="InterPro"/>
</dbReference>
<dbReference type="EMBL" id="CP061801">
    <property type="protein sequence ID" value="QPK02420.1"/>
    <property type="molecule type" value="Genomic_DNA"/>
</dbReference>
<dbReference type="InterPro" id="IPR013762">
    <property type="entry name" value="Integrase-like_cat_sf"/>
</dbReference>